<evidence type="ECO:0000256" key="2">
    <source>
        <dbReference type="ARBA" id="ARBA00022723"/>
    </source>
</evidence>
<evidence type="ECO:0000313" key="4">
    <source>
        <dbReference type="EMBL" id="KAK6917017.1"/>
    </source>
</evidence>
<evidence type="ECO:0000313" key="5">
    <source>
        <dbReference type="Proteomes" id="UP001370490"/>
    </source>
</evidence>
<dbReference type="AlphaFoldDB" id="A0AAN8UUH0"/>
<proteinExistence type="inferred from homology"/>
<keyword evidence="3" id="KW-0408">Iron</keyword>
<evidence type="ECO:0000256" key="3">
    <source>
        <dbReference type="ARBA" id="ARBA00023004"/>
    </source>
</evidence>
<dbReference type="InterPro" id="IPR036396">
    <property type="entry name" value="Cyt_P450_sf"/>
</dbReference>
<sequence>MVILLVLQQLIEDFSITPMFFSTFLLLKLTKFGKYKLPIIGNLHQLSSLPHHSLRSLSDKYGPLLLIHMGQSQAVVVSSREIMREIMKTHHFLNGGPDVLFYRENEVIFSPHGENWKEAKKILASKLLHDNRKKEVELMIAIYDNRVNQKVPVNFGEMMFSMFAMVLCEFVFRGDYGGEEYHKQFTRLVQKISEPILAFSFKQFFPIMGWMDKFTGLDARLEET</sequence>
<dbReference type="GO" id="GO:0005506">
    <property type="term" value="F:iron ion binding"/>
    <property type="evidence" value="ECO:0007669"/>
    <property type="project" value="InterPro"/>
</dbReference>
<dbReference type="GO" id="GO:0004497">
    <property type="term" value="F:monooxygenase activity"/>
    <property type="evidence" value="ECO:0007669"/>
    <property type="project" value="InterPro"/>
</dbReference>
<comment type="caution">
    <text evidence="4">The sequence shown here is derived from an EMBL/GenBank/DDBJ whole genome shotgun (WGS) entry which is preliminary data.</text>
</comment>
<dbReference type="SUPFAM" id="SSF48264">
    <property type="entry name" value="Cytochrome P450"/>
    <property type="match status" value="1"/>
</dbReference>
<dbReference type="Pfam" id="PF00067">
    <property type="entry name" value="p450"/>
    <property type="match status" value="1"/>
</dbReference>
<evidence type="ECO:0000256" key="1">
    <source>
        <dbReference type="ARBA" id="ARBA00010617"/>
    </source>
</evidence>
<dbReference type="PANTHER" id="PTHR47955:SF18">
    <property type="entry name" value="CYTOCHROME P450 71A1-LIKE"/>
    <property type="match status" value="1"/>
</dbReference>
<accession>A0AAN8UUH0</accession>
<dbReference type="Gene3D" id="1.10.630.10">
    <property type="entry name" value="Cytochrome P450"/>
    <property type="match status" value="1"/>
</dbReference>
<dbReference type="InterPro" id="IPR001128">
    <property type="entry name" value="Cyt_P450"/>
</dbReference>
<dbReference type="GO" id="GO:0016705">
    <property type="term" value="F:oxidoreductase activity, acting on paired donors, with incorporation or reduction of molecular oxygen"/>
    <property type="evidence" value="ECO:0007669"/>
    <property type="project" value="InterPro"/>
</dbReference>
<dbReference type="GO" id="GO:0020037">
    <property type="term" value="F:heme binding"/>
    <property type="evidence" value="ECO:0007669"/>
    <property type="project" value="InterPro"/>
</dbReference>
<dbReference type="EMBL" id="JBAMMX010000023">
    <property type="protein sequence ID" value="KAK6917017.1"/>
    <property type="molecule type" value="Genomic_DNA"/>
</dbReference>
<keyword evidence="5" id="KW-1185">Reference proteome</keyword>
<keyword evidence="2" id="KW-0479">Metal-binding</keyword>
<reference evidence="4 5" key="1">
    <citation type="submission" date="2023-12" db="EMBL/GenBank/DDBJ databases">
        <title>A high-quality genome assembly for Dillenia turbinata (Dilleniales).</title>
        <authorList>
            <person name="Chanderbali A."/>
        </authorList>
    </citation>
    <scope>NUCLEOTIDE SEQUENCE [LARGE SCALE GENOMIC DNA]</scope>
    <source>
        <strain evidence="4">LSX21</strain>
        <tissue evidence="4">Leaf</tissue>
    </source>
</reference>
<comment type="similarity">
    <text evidence="1">Belongs to the cytochrome P450 family.</text>
</comment>
<dbReference type="Proteomes" id="UP001370490">
    <property type="component" value="Unassembled WGS sequence"/>
</dbReference>
<gene>
    <name evidence="4" type="ORF">RJ641_017768</name>
</gene>
<dbReference type="PANTHER" id="PTHR47955">
    <property type="entry name" value="CYTOCHROME P450 FAMILY 71 PROTEIN"/>
    <property type="match status" value="1"/>
</dbReference>
<organism evidence="4 5">
    <name type="scientific">Dillenia turbinata</name>
    <dbReference type="NCBI Taxonomy" id="194707"/>
    <lineage>
        <taxon>Eukaryota</taxon>
        <taxon>Viridiplantae</taxon>
        <taxon>Streptophyta</taxon>
        <taxon>Embryophyta</taxon>
        <taxon>Tracheophyta</taxon>
        <taxon>Spermatophyta</taxon>
        <taxon>Magnoliopsida</taxon>
        <taxon>eudicotyledons</taxon>
        <taxon>Gunneridae</taxon>
        <taxon>Pentapetalae</taxon>
        <taxon>Dilleniales</taxon>
        <taxon>Dilleniaceae</taxon>
        <taxon>Dillenia</taxon>
    </lineage>
</organism>
<name>A0AAN8UUH0_9MAGN</name>
<protein>
    <submittedName>
        <fullName evidence="4">Cytochrome P450</fullName>
    </submittedName>
</protein>